<keyword evidence="2" id="KW-1185">Reference proteome</keyword>
<dbReference type="AlphaFoldDB" id="A0AAV7TPB2"/>
<evidence type="ECO:0000313" key="2">
    <source>
        <dbReference type="Proteomes" id="UP001066276"/>
    </source>
</evidence>
<evidence type="ECO:0000313" key="1">
    <source>
        <dbReference type="EMBL" id="KAJ1178291.1"/>
    </source>
</evidence>
<gene>
    <name evidence="1" type="ORF">NDU88_003538</name>
</gene>
<name>A0AAV7TPB2_PLEWA</name>
<protein>
    <submittedName>
        <fullName evidence="1">Uncharacterized protein</fullName>
    </submittedName>
</protein>
<reference evidence="1" key="1">
    <citation type="journal article" date="2022" name="bioRxiv">
        <title>Sequencing and chromosome-scale assembly of the giantPleurodeles waltlgenome.</title>
        <authorList>
            <person name="Brown T."/>
            <person name="Elewa A."/>
            <person name="Iarovenko S."/>
            <person name="Subramanian E."/>
            <person name="Araus A.J."/>
            <person name="Petzold A."/>
            <person name="Susuki M."/>
            <person name="Suzuki K.-i.T."/>
            <person name="Hayashi T."/>
            <person name="Toyoda A."/>
            <person name="Oliveira C."/>
            <person name="Osipova E."/>
            <person name="Leigh N.D."/>
            <person name="Simon A."/>
            <person name="Yun M.H."/>
        </authorList>
    </citation>
    <scope>NUCLEOTIDE SEQUENCE</scope>
    <source>
        <strain evidence="1">20211129_DDA</strain>
        <tissue evidence="1">Liver</tissue>
    </source>
</reference>
<dbReference type="EMBL" id="JANPWB010000006">
    <property type="protein sequence ID" value="KAJ1178291.1"/>
    <property type="molecule type" value="Genomic_DNA"/>
</dbReference>
<dbReference type="Proteomes" id="UP001066276">
    <property type="component" value="Chromosome 3_2"/>
</dbReference>
<proteinExistence type="predicted"/>
<comment type="caution">
    <text evidence="1">The sequence shown here is derived from an EMBL/GenBank/DDBJ whole genome shotgun (WGS) entry which is preliminary data.</text>
</comment>
<sequence>MRTGPRPLLRSQLKRLVREGLIGTTGAPQAHRVPQSGHWICPPPPPPAGHSFCSCRRLSFNARSRL</sequence>
<accession>A0AAV7TPB2</accession>
<organism evidence="1 2">
    <name type="scientific">Pleurodeles waltl</name>
    <name type="common">Iberian ribbed newt</name>
    <dbReference type="NCBI Taxonomy" id="8319"/>
    <lineage>
        <taxon>Eukaryota</taxon>
        <taxon>Metazoa</taxon>
        <taxon>Chordata</taxon>
        <taxon>Craniata</taxon>
        <taxon>Vertebrata</taxon>
        <taxon>Euteleostomi</taxon>
        <taxon>Amphibia</taxon>
        <taxon>Batrachia</taxon>
        <taxon>Caudata</taxon>
        <taxon>Salamandroidea</taxon>
        <taxon>Salamandridae</taxon>
        <taxon>Pleurodelinae</taxon>
        <taxon>Pleurodeles</taxon>
    </lineage>
</organism>